<dbReference type="Gene3D" id="1.10.579.10">
    <property type="entry name" value="DNA Cyclobutane Dipyrimidine Photolyase, subunit A, domain 3"/>
    <property type="match status" value="1"/>
</dbReference>
<comment type="cofactor">
    <cofactor evidence="6">
        <name>FAD</name>
        <dbReference type="ChEBI" id="CHEBI:57692"/>
    </cofactor>
    <text evidence="6">Binds 1 FAD per subunit.</text>
</comment>
<dbReference type="Pfam" id="PF00875">
    <property type="entry name" value="DNA_photolyase"/>
    <property type="match status" value="1"/>
</dbReference>
<dbReference type="PROSITE" id="PS51645">
    <property type="entry name" value="PHR_CRY_ALPHA_BETA"/>
    <property type="match status" value="1"/>
</dbReference>
<dbReference type="InterPro" id="IPR036155">
    <property type="entry name" value="Crypto/Photolyase_N_sf"/>
</dbReference>
<sequence>MVHKMTKANVEISPLGRCTTPNQTVNALYWLGEDLRIADNAIFTDIAEHAQQLMVVYCIDPQWFRCAQYQADYVGKHRLRFLLESLQALDDSLNQYGQQLHIVYARAQDCLPHIINTHGITRVYRSHHSGADEQAAWQAVQQHCRTGIQFSTLATQTLFNLQQLPFDLDALPATFSQFRKLIDGIDITAPSDAISWLPPMIALQSQDKQLQDWLRYPKWLPQTHRLSNVFCGGEIQGKLQLDSYFASDLAHSYKLVRNELDGWEHSTKFSPWLANGSISARQVISALGQFESQHGANDSSQWIKYELLWREYFHWYGHKFTSTLFRFSGISGKKPLTSFYAKRLQAWKTATTPYALVNALMKQLNETGYMSNRGRQIVASCLVHELQCDWRYGAAYFQQQLIDYDVAVNWGNWQYLAGVGADPRGSRRFNLVKQQQTYDPHGRFIAAWLGGEALQQNDSNHTANIDGVDMADWPTA</sequence>
<proteinExistence type="inferred from homology"/>
<dbReference type="Proteomes" id="UP000619118">
    <property type="component" value="Unassembled WGS sequence"/>
</dbReference>
<keyword evidence="5 6" id="KW-0157">Chromophore</keyword>
<evidence type="ECO:0000313" key="9">
    <source>
        <dbReference type="Proteomes" id="UP000619118"/>
    </source>
</evidence>
<dbReference type="SUPFAM" id="SSF48173">
    <property type="entry name" value="Cryptochrome/photolyase FAD-binding domain"/>
    <property type="match status" value="1"/>
</dbReference>
<evidence type="ECO:0000256" key="4">
    <source>
        <dbReference type="ARBA" id="ARBA00022827"/>
    </source>
</evidence>
<dbReference type="InterPro" id="IPR014729">
    <property type="entry name" value="Rossmann-like_a/b/a_fold"/>
</dbReference>
<evidence type="ECO:0000256" key="6">
    <source>
        <dbReference type="RuleBase" id="RU367151"/>
    </source>
</evidence>
<dbReference type="InterPro" id="IPR002081">
    <property type="entry name" value="Cryptochrome/DNA_photolyase_1"/>
</dbReference>
<dbReference type="EMBL" id="BMQX01000039">
    <property type="protein sequence ID" value="GGQ33521.1"/>
    <property type="molecule type" value="Genomic_DNA"/>
</dbReference>
<comment type="caution">
    <text evidence="8">The sequence shown here is derived from an EMBL/GenBank/DDBJ whole genome shotgun (WGS) entry which is preliminary data.</text>
</comment>
<evidence type="ECO:0000313" key="8">
    <source>
        <dbReference type="EMBL" id="GGQ33521.1"/>
    </source>
</evidence>
<keyword evidence="9" id="KW-1185">Reference proteome</keyword>
<dbReference type="PRINTS" id="PR00147">
    <property type="entry name" value="DNAPHOTLYASE"/>
</dbReference>
<accession>A0ABQ2RJV4</accession>
<dbReference type="Gene3D" id="3.40.50.620">
    <property type="entry name" value="HUPs"/>
    <property type="match status" value="1"/>
</dbReference>
<evidence type="ECO:0000256" key="2">
    <source>
        <dbReference type="ARBA" id="ARBA00017881"/>
    </source>
</evidence>
<evidence type="ECO:0000256" key="1">
    <source>
        <dbReference type="ARBA" id="ARBA00005862"/>
    </source>
</evidence>
<dbReference type="SUPFAM" id="SSF52425">
    <property type="entry name" value="Cryptochrome/photolyase, N-terminal domain"/>
    <property type="match status" value="1"/>
</dbReference>
<dbReference type="InterPro" id="IPR005101">
    <property type="entry name" value="Cryptochr/Photolyase_FAD-bd"/>
</dbReference>
<comment type="function">
    <text evidence="6">May have a photoreceptor function.</text>
</comment>
<keyword evidence="3 6" id="KW-0285">Flavoprotein</keyword>
<feature type="domain" description="Photolyase/cryptochrome alpha/beta" evidence="7">
    <location>
        <begin position="25"/>
        <end position="158"/>
    </location>
</feature>
<dbReference type="InterPro" id="IPR014133">
    <property type="entry name" value="Cry_DASH"/>
</dbReference>
<dbReference type="NCBIfam" id="TIGR02765">
    <property type="entry name" value="crypto_DASH"/>
    <property type="match status" value="1"/>
</dbReference>
<evidence type="ECO:0000256" key="5">
    <source>
        <dbReference type="ARBA" id="ARBA00022991"/>
    </source>
</evidence>
<comment type="cofactor">
    <cofactor evidence="6">
        <name>(6R)-5,10-methylene-5,6,7,8-tetrahydrofolate</name>
        <dbReference type="ChEBI" id="CHEBI:15636"/>
    </cofactor>
    <text evidence="6">Binds 1 5,10-methenyltetrahydrofolate (MTHF) per subunit.</text>
</comment>
<name>A0ABQ2RJV4_9GAMM</name>
<evidence type="ECO:0000259" key="7">
    <source>
        <dbReference type="PROSITE" id="PS51645"/>
    </source>
</evidence>
<gene>
    <name evidence="8" type="primary">cry1</name>
    <name evidence="8" type="ORF">GCM10009411_36180</name>
</gene>
<keyword evidence="4 6" id="KW-0274">FAD</keyword>
<organism evidence="8 9">
    <name type="scientific">Shewanella litoralis</name>
    <dbReference type="NCBI Taxonomy" id="2282700"/>
    <lineage>
        <taxon>Bacteria</taxon>
        <taxon>Pseudomonadati</taxon>
        <taxon>Pseudomonadota</taxon>
        <taxon>Gammaproteobacteria</taxon>
        <taxon>Alteromonadales</taxon>
        <taxon>Shewanellaceae</taxon>
        <taxon>Shewanella</taxon>
    </lineage>
</organism>
<dbReference type="InterPro" id="IPR036134">
    <property type="entry name" value="Crypto/Photolyase_FAD-like_sf"/>
</dbReference>
<comment type="similarity">
    <text evidence="1 6">Belongs to the DNA photolyase class-1 family.</text>
</comment>
<dbReference type="Pfam" id="PF03441">
    <property type="entry name" value="FAD_binding_7"/>
    <property type="match status" value="1"/>
</dbReference>
<protein>
    <recommendedName>
        <fullName evidence="2 6">Cryptochrome DASH</fullName>
    </recommendedName>
</protein>
<dbReference type="InterPro" id="IPR006050">
    <property type="entry name" value="DNA_photolyase_N"/>
</dbReference>
<reference evidence="9" key="1">
    <citation type="journal article" date="2019" name="Int. J. Syst. Evol. Microbiol.">
        <title>The Global Catalogue of Microorganisms (GCM) 10K type strain sequencing project: providing services to taxonomists for standard genome sequencing and annotation.</title>
        <authorList>
            <consortium name="The Broad Institute Genomics Platform"/>
            <consortium name="The Broad Institute Genome Sequencing Center for Infectious Disease"/>
            <person name="Wu L."/>
            <person name="Ma J."/>
        </authorList>
    </citation>
    <scope>NUCLEOTIDE SEQUENCE [LARGE SCALE GENOMIC DNA]</scope>
    <source>
        <strain evidence="9">JCM 32306</strain>
    </source>
</reference>
<evidence type="ECO:0000256" key="3">
    <source>
        <dbReference type="ARBA" id="ARBA00022630"/>
    </source>
</evidence>
<dbReference type="PANTHER" id="PTHR11455">
    <property type="entry name" value="CRYPTOCHROME"/>
    <property type="match status" value="1"/>
</dbReference>
<dbReference type="PANTHER" id="PTHR11455:SF22">
    <property type="entry name" value="CRYPTOCHROME DASH"/>
    <property type="match status" value="1"/>
</dbReference>
<dbReference type="Gene3D" id="1.25.40.80">
    <property type="match status" value="1"/>
</dbReference>